<evidence type="ECO:0000313" key="2">
    <source>
        <dbReference type="Proteomes" id="UP000041254"/>
    </source>
</evidence>
<protein>
    <recommendedName>
        <fullName evidence="3">Protein kinase domain-containing protein</fullName>
    </recommendedName>
</protein>
<reference evidence="1 2" key="1">
    <citation type="submission" date="2014-11" db="EMBL/GenBank/DDBJ databases">
        <authorList>
            <person name="Zhu J."/>
            <person name="Qi W."/>
            <person name="Song R."/>
        </authorList>
    </citation>
    <scope>NUCLEOTIDE SEQUENCE [LARGE SCALE GENOMIC DNA]</scope>
</reference>
<accession>A0A0G4E969</accession>
<dbReference type="Proteomes" id="UP000041254">
    <property type="component" value="Unassembled WGS sequence"/>
</dbReference>
<keyword evidence="2" id="KW-1185">Reference proteome</keyword>
<dbReference type="AlphaFoldDB" id="A0A0G4E969"/>
<evidence type="ECO:0008006" key="3">
    <source>
        <dbReference type="Google" id="ProtNLM"/>
    </source>
</evidence>
<evidence type="ECO:0000313" key="1">
    <source>
        <dbReference type="EMBL" id="CEL92110.1"/>
    </source>
</evidence>
<organism evidence="1 2">
    <name type="scientific">Vitrella brassicaformis (strain CCMP3155)</name>
    <dbReference type="NCBI Taxonomy" id="1169540"/>
    <lineage>
        <taxon>Eukaryota</taxon>
        <taxon>Sar</taxon>
        <taxon>Alveolata</taxon>
        <taxon>Colpodellida</taxon>
        <taxon>Vitrellaceae</taxon>
        <taxon>Vitrella</taxon>
    </lineage>
</organism>
<dbReference type="EMBL" id="CDMY01000047">
    <property type="protein sequence ID" value="CEL92110.1"/>
    <property type="molecule type" value="Genomic_DNA"/>
</dbReference>
<proteinExistence type="predicted"/>
<dbReference type="PhylomeDB" id="A0A0G4E969"/>
<gene>
    <name evidence="1" type="ORF">Vbra_20065</name>
</gene>
<dbReference type="VEuPathDB" id="CryptoDB:Vbra_20065"/>
<name>A0A0G4E969_VITBC</name>
<dbReference type="InParanoid" id="A0A0G4E969"/>
<sequence length="103" mass="11311">MIPLLEKLRHAVFGPSGNSTAPPTLQHPSPIPVHYVQRDSPLGSGPCFPKPFFTNDGPLGEGSKGAAYLARRRDAGRVCALRKVANKRAYAKDQMGRKYYMDN</sequence>